<feature type="non-terminal residue" evidence="3">
    <location>
        <position position="175"/>
    </location>
</feature>
<dbReference type="EMBL" id="MKHE01000026">
    <property type="protein sequence ID" value="OWK01943.1"/>
    <property type="molecule type" value="Genomic_DNA"/>
</dbReference>
<sequence>MLRAHLGADKLAETELGCPENGGAEPHPDTAAGRSPEDGRAEDMLRLQQEVSGLREEFRRQEARWAATHRELWAQMDVLVKQNLELRAGLRASERQRLEAKRSEAGSVHVRRCSDTQVPGPLFAAQSVSPRAACLALGSQPTVGKTSPLPADTGITPKHAGQSHSAALLGLPSGK</sequence>
<accession>A0A212C7H2</accession>
<protein>
    <submittedName>
        <fullName evidence="3">Uncharacterized protein</fullName>
    </submittedName>
</protein>
<feature type="region of interest" description="Disordered" evidence="2">
    <location>
        <begin position="1"/>
        <end position="40"/>
    </location>
</feature>
<feature type="region of interest" description="Disordered" evidence="2">
    <location>
        <begin position="138"/>
        <end position="175"/>
    </location>
</feature>
<dbReference type="OrthoDB" id="9712216at2759"/>
<comment type="caution">
    <text evidence="3">The sequence shown here is derived from an EMBL/GenBank/DDBJ whole genome shotgun (WGS) entry which is preliminary data.</text>
</comment>
<dbReference type="AlphaFoldDB" id="A0A212C7H2"/>
<reference evidence="3 4" key="1">
    <citation type="journal article" date="2018" name="Mol. Genet. Genomics">
        <title>The red deer Cervus elaphus genome CerEla1.0: sequencing, annotating, genes, and chromosomes.</title>
        <authorList>
            <person name="Bana N.A."/>
            <person name="Nyiri A."/>
            <person name="Nagy J."/>
            <person name="Frank K."/>
            <person name="Nagy T."/>
            <person name="Steger V."/>
            <person name="Schiller M."/>
            <person name="Lakatos P."/>
            <person name="Sugar L."/>
            <person name="Horn P."/>
            <person name="Barta E."/>
            <person name="Orosz L."/>
        </authorList>
    </citation>
    <scope>NUCLEOTIDE SEQUENCE [LARGE SCALE GENOMIC DNA]</scope>
    <source>
        <strain evidence="3">Hungarian</strain>
    </source>
</reference>
<proteinExistence type="inferred from homology"/>
<dbReference type="InterPro" id="IPR026581">
    <property type="entry name" value="TCP10L/CENPJ"/>
</dbReference>
<organism evidence="3 4">
    <name type="scientific">Cervus elaphus hippelaphus</name>
    <name type="common">European red deer</name>
    <dbReference type="NCBI Taxonomy" id="46360"/>
    <lineage>
        <taxon>Eukaryota</taxon>
        <taxon>Metazoa</taxon>
        <taxon>Chordata</taxon>
        <taxon>Craniata</taxon>
        <taxon>Vertebrata</taxon>
        <taxon>Euteleostomi</taxon>
        <taxon>Mammalia</taxon>
        <taxon>Eutheria</taxon>
        <taxon>Laurasiatheria</taxon>
        <taxon>Artiodactyla</taxon>
        <taxon>Ruminantia</taxon>
        <taxon>Pecora</taxon>
        <taxon>Cervidae</taxon>
        <taxon>Cervinae</taxon>
        <taxon>Cervus</taxon>
    </lineage>
</organism>
<feature type="compositionally biased region" description="Basic and acidic residues" evidence="2">
    <location>
        <begin position="1"/>
        <end position="13"/>
    </location>
</feature>
<comment type="similarity">
    <text evidence="1">Belongs to the TCP10 family.</text>
</comment>
<dbReference type="Proteomes" id="UP000242450">
    <property type="component" value="Chromosome 26"/>
</dbReference>
<dbReference type="PANTHER" id="PTHR10331:SF25">
    <property type="entry name" value="T-COMPLEX PROTEIN 10A-RELATED"/>
    <property type="match status" value="1"/>
</dbReference>
<evidence type="ECO:0000313" key="3">
    <source>
        <dbReference type="EMBL" id="OWK01943.1"/>
    </source>
</evidence>
<name>A0A212C7H2_CEREH</name>
<keyword evidence="4" id="KW-1185">Reference proteome</keyword>
<evidence type="ECO:0000256" key="1">
    <source>
        <dbReference type="ARBA" id="ARBA00005627"/>
    </source>
</evidence>
<evidence type="ECO:0000313" key="4">
    <source>
        <dbReference type="Proteomes" id="UP000242450"/>
    </source>
</evidence>
<dbReference type="PANTHER" id="PTHR10331">
    <property type="entry name" value="T COMPLEX PROTEIN 10"/>
    <property type="match status" value="1"/>
</dbReference>
<evidence type="ECO:0000256" key="2">
    <source>
        <dbReference type="SAM" id="MobiDB-lite"/>
    </source>
</evidence>
<gene>
    <name evidence="3" type="ORF">Celaphus_00019176</name>
</gene>